<sequence>MPVKVENRVSKLKPKQLSSENVEPQAKVEQVVKNSENEDESGEPRRSERIPAVVLAQQQITKISNHINQCEKLHPKLFKITKEFDGKTGMAYGLGVETKYCFKNIYTPFLTL</sequence>
<dbReference type="WBParaSite" id="PSU_v2.g1612.t1">
    <property type="protein sequence ID" value="PSU_v2.g1612.t1"/>
    <property type="gene ID" value="PSU_v2.g1612"/>
</dbReference>
<organism evidence="2 3">
    <name type="scientific">Panagrolaimus superbus</name>
    <dbReference type="NCBI Taxonomy" id="310955"/>
    <lineage>
        <taxon>Eukaryota</taxon>
        <taxon>Metazoa</taxon>
        <taxon>Ecdysozoa</taxon>
        <taxon>Nematoda</taxon>
        <taxon>Chromadorea</taxon>
        <taxon>Rhabditida</taxon>
        <taxon>Tylenchina</taxon>
        <taxon>Panagrolaimomorpha</taxon>
        <taxon>Panagrolaimoidea</taxon>
        <taxon>Panagrolaimidae</taxon>
        <taxon>Panagrolaimus</taxon>
    </lineage>
</organism>
<evidence type="ECO:0000313" key="3">
    <source>
        <dbReference type="WBParaSite" id="PSU_v2.g1612.t1"/>
    </source>
</evidence>
<proteinExistence type="predicted"/>
<accession>A0A914YFI3</accession>
<evidence type="ECO:0000256" key="1">
    <source>
        <dbReference type="SAM" id="MobiDB-lite"/>
    </source>
</evidence>
<keyword evidence="2" id="KW-1185">Reference proteome</keyword>
<name>A0A914YFI3_9BILA</name>
<evidence type="ECO:0000313" key="2">
    <source>
        <dbReference type="Proteomes" id="UP000887577"/>
    </source>
</evidence>
<feature type="region of interest" description="Disordered" evidence="1">
    <location>
        <begin position="1"/>
        <end position="49"/>
    </location>
</feature>
<dbReference type="AlphaFoldDB" id="A0A914YFI3"/>
<dbReference type="Proteomes" id="UP000887577">
    <property type="component" value="Unplaced"/>
</dbReference>
<reference evidence="3" key="1">
    <citation type="submission" date="2022-11" db="UniProtKB">
        <authorList>
            <consortium name="WormBaseParasite"/>
        </authorList>
    </citation>
    <scope>IDENTIFICATION</scope>
</reference>
<protein>
    <submittedName>
        <fullName evidence="3">Uncharacterized protein</fullName>
    </submittedName>
</protein>